<keyword evidence="2 4" id="KW-0285">Flavoprotein</keyword>
<dbReference type="GO" id="GO:0050660">
    <property type="term" value="F:flavin adenine dinucleotide binding"/>
    <property type="evidence" value="ECO:0007669"/>
    <property type="project" value="InterPro"/>
</dbReference>
<feature type="domain" description="Glucose-methanol-choline oxidoreductase N-terminal" evidence="6">
    <location>
        <begin position="285"/>
        <end position="299"/>
    </location>
</feature>
<dbReference type="InterPro" id="IPR000172">
    <property type="entry name" value="GMC_OxRdtase_N"/>
</dbReference>
<dbReference type="EMBL" id="CAJVCH010568036">
    <property type="protein sequence ID" value="CAG7833011.1"/>
    <property type="molecule type" value="Genomic_DNA"/>
</dbReference>
<keyword evidence="3 4" id="KW-0274">FAD</keyword>
<feature type="domain" description="Glucose-methanol-choline oxidoreductase N-terminal" evidence="5">
    <location>
        <begin position="110"/>
        <end position="133"/>
    </location>
</feature>
<evidence type="ECO:0000259" key="5">
    <source>
        <dbReference type="PROSITE" id="PS00623"/>
    </source>
</evidence>
<organism evidence="7 8">
    <name type="scientific">Allacma fusca</name>
    <dbReference type="NCBI Taxonomy" id="39272"/>
    <lineage>
        <taxon>Eukaryota</taxon>
        <taxon>Metazoa</taxon>
        <taxon>Ecdysozoa</taxon>
        <taxon>Arthropoda</taxon>
        <taxon>Hexapoda</taxon>
        <taxon>Collembola</taxon>
        <taxon>Symphypleona</taxon>
        <taxon>Sminthuridae</taxon>
        <taxon>Allacma</taxon>
    </lineage>
</organism>
<evidence type="ECO:0000313" key="7">
    <source>
        <dbReference type="EMBL" id="CAG7833011.1"/>
    </source>
</evidence>
<dbReference type="Pfam" id="PF05199">
    <property type="entry name" value="GMC_oxred_C"/>
    <property type="match status" value="1"/>
</dbReference>
<keyword evidence="8" id="KW-1185">Reference proteome</keyword>
<dbReference type="PANTHER" id="PTHR11552">
    <property type="entry name" value="GLUCOSE-METHANOL-CHOLINE GMC OXIDOREDUCTASE"/>
    <property type="match status" value="1"/>
</dbReference>
<comment type="caution">
    <text evidence="7">The sequence shown here is derived from an EMBL/GenBank/DDBJ whole genome shotgun (WGS) entry which is preliminary data.</text>
</comment>
<dbReference type="Proteomes" id="UP000708208">
    <property type="component" value="Unassembled WGS sequence"/>
</dbReference>
<sequence length="594" mass="66786">MLTIISTFFVAFYSFDNFQDQMSSQWDVEDKFDFIIVGAGSAGAVVANRLSENYKVLLLEAGGEPNPLHRIPLLAMFLLQKPYADWGYYTEPQENACLAMNKGKCSWPRGKSLGGSSNLNFMAYIRGHKNDYESWANITGDARWRYENVLKYFKKSEDYHGEWDNDRYHSHGGNLRVGQPPYKGMADVFCKAAEEVGIPTTDLNAEFIEGCSPVYLTQKRGKRLGTYHAFLKPIKQRRNFRIRKYSHVTKVLFEGPENLAVGVEYVRHGVTKRAFASKEVILSAGALNSPQILMLSGVGPNEHLRSFGIPIIADLPVGKNLQDHVFSLLGPFVVDQPITLNLEADLDPQEIKKFIKFGEGILTTSFLQASAYLVSEVAKSMGQSDWPDIQYFLISANIFESLRDYISISQNLPLEVLKTFFKGIMGQNSFQIANLLSHPFSKGELKLNSSDPFKPPLFYPNYFENDLDVKVVVEGAKRALNLVENSPTFKTMNARLHNISFPGCEHVPFRSDAYWECYHKHFTLPLYHPCGTCAMGNRDSPNAVVDSKLRVIGTKNLRVIDASIMPHITSGNLNAPIIMIAELGSDIIKSDWSI</sequence>
<evidence type="ECO:0000256" key="4">
    <source>
        <dbReference type="RuleBase" id="RU003968"/>
    </source>
</evidence>
<dbReference type="OrthoDB" id="269227at2759"/>
<reference evidence="7" key="1">
    <citation type="submission" date="2021-06" db="EMBL/GenBank/DDBJ databases">
        <authorList>
            <person name="Hodson N. C."/>
            <person name="Mongue J. A."/>
            <person name="Jaron S. K."/>
        </authorList>
    </citation>
    <scope>NUCLEOTIDE SEQUENCE</scope>
</reference>
<evidence type="ECO:0000256" key="3">
    <source>
        <dbReference type="ARBA" id="ARBA00022827"/>
    </source>
</evidence>
<dbReference type="GO" id="GO:0016614">
    <property type="term" value="F:oxidoreductase activity, acting on CH-OH group of donors"/>
    <property type="evidence" value="ECO:0007669"/>
    <property type="project" value="InterPro"/>
</dbReference>
<evidence type="ECO:0000313" key="8">
    <source>
        <dbReference type="Proteomes" id="UP000708208"/>
    </source>
</evidence>
<evidence type="ECO:0000259" key="6">
    <source>
        <dbReference type="PROSITE" id="PS00624"/>
    </source>
</evidence>
<dbReference type="PANTHER" id="PTHR11552:SF147">
    <property type="entry name" value="CHOLINE DEHYDROGENASE, MITOCHONDRIAL"/>
    <property type="match status" value="1"/>
</dbReference>
<name>A0A8J2Q4A5_9HEXA</name>
<proteinExistence type="inferred from homology"/>
<evidence type="ECO:0000256" key="1">
    <source>
        <dbReference type="ARBA" id="ARBA00001974"/>
    </source>
</evidence>
<dbReference type="InterPro" id="IPR012132">
    <property type="entry name" value="GMC_OxRdtase"/>
</dbReference>
<dbReference type="PROSITE" id="PS00624">
    <property type="entry name" value="GMC_OXRED_2"/>
    <property type="match status" value="1"/>
</dbReference>
<dbReference type="Pfam" id="PF00732">
    <property type="entry name" value="GMC_oxred_N"/>
    <property type="match status" value="1"/>
</dbReference>
<gene>
    <name evidence="7" type="ORF">AFUS01_LOCUS42663</name>
</gene>
<dbReference type="AlphaFoldDB" id="A0A8J2Q4A5"/>
<dbReference type="PROSITE" id="PS00623">
    <property type="entry name" value="GMC_OXRED_1"/>
    <property type="match status" value="1"/>
</dbReference>
<protein>
    <recommendedName>
        <fullName evidence="5 6">Glucose-methanol-choline oxidoreductase N-terminal domain-containing protein</fullName>
    </recommendedName>
</protein>
<dbReference type="PIRSF" id="PIRSF000137">
    <property type="entry name" value="Alcohol_oxidase"/>
    <property type="match status" value="1"/>
</dbReference>
<accession>A0A8J2Q4A5</accession>
<dbReference type="InterPro" id="IPR007867">
    <property type="entry name" value="GMC_OxRtase_C"/>
</dbReference>
<comment type="similarity">
    <text evidence="4">Belongs to the GMC oxidoreductase family.</text>
</comment>
<comment type="cofactor">
    <cofactor evidence="1">
        <name>FAD</name>
        <dbReference type="ChEBI" id="CHEBI:57692"/>
    </cofactor>
</comment>
<evidence type="ECO:0000256" key="2">
    <source>
        <dbReference type="ARBA" id="ARBA00022630"/>
    </source>
</evidence>